<reference evidence="2" key="1">
    <citation type="submission" date="2014-11" db="EMBL/GenBank/DDBJ databases">
        <authorList>
            <person name="Amaro Gonzalez C."/>
        </authorList>
    </citation>
    <scope>NUCLEOTIDE SEQUENCE</scope>
</reference>
<accession>A0A0E9X0D7</accession>
<dbReference type="AlphaFoldDB" id="A0A0E9X0D7"/>
<sequence length="79" mass="9130">MPRRKQLNPQPVKLDSEDGLGSADPASFVLESDFLLERHLQFDENDTEHQILEPERGEGDNYCVRSWLPFWTVVSSTVR</sequence>
<feature type="region of interest" description="Disordered" evidence="1">
    <location>
        <begin position="1"/>
        <end position="21"/>
    </location>
</feature>
<name>A0A0E9X0D7_ANGAN</name>
<proteinExistence type="predicted"/>
<protein>
    <submittedName>
        <fullName evidence="2">Uncharacterized protein</fullName>
    </submittedName>
</protein>
<organism evidence="2">
    <name type="scientific">Anguilla anguilla</name>
    <name type="common">European freshwater eel</name>
    <name type="synonym">Muraena anguilla</name>
    <dbReference type="NCBI Taxonomy" id="7936"/>
    <lineage>
        <taxon>Eukaryota</taxon>
        <taxon>Metazoa</taxon>
        <taxon>Chordata</taxon>
        <taxon>Craniata</taxon>
        <taxon>Vertebrata</taxon>
        <taxon>Euteleostomi</taxon>
        <taxon>Actinopterygii</taxon>
        <taxon>Neopterygii</taxon>
        <taxon>Teleostei</taxon>
        <taxon>Anguilliformes</taxon>
        <taxon>Anguillidae</taxon>
        <taxon>Anguilla</taxon>
    </lineage>
</organism>
<evidence type="ECO:0000256" key="1">
    <source>
        <dbReference type="SAM" id="MobiDB-lite"/>
    </source>
</evidence>
<dbReference type="EMBL" id="GBXM01012671">
    <property type="protein sequence ID" value="JAH95906.1"/>
    <property type="molecule type" value="Transcribed_RNA"/>
</dbReference>
<reference evidence="2" key="2">
    <citation type="journal article" date="2015" name="Fish Shellfish Immunol.">
        <title>Early steps in the European eel (Anguilla anguilla)-Vibrio vulnificus interaction in the gills: Role of the RtxA13 toxin.</title>
        <authorList>
            <person name="Callol A."/>
            <person name="Pajuelo D."/>
            <person name="Ebbesson L."/>
            <person name="Teles M."/>
            <person name="MacKenzie S."/>
            <person name="Amaro C."/>
        </authorList>
    </citation>
    <scope>NUCLEOTIDE SEQUENCE</scope>
</reference>
<evidence type="ECO:0000313" key="2">
    <source>
        <dbReference type="EMBL" id="JAH95906.1"/>
    </source>
</evidence>